<dbReference type="FunFam" id="3.90.550.50:FF:000006">
    <property type="entry name" value="Fringe-related protein-like"/>
    <property type="match status" value="1"/>
</dbReference>
<evidence type="ECO:0000313" key="4">
    <source>
        <dbReference type="Proteomes" id="UP000796880"/>
    </source>
</evidence>
<name>A0A8K0HN52_9ROSA</name>
<comment type="caution">
    <text evidence="3">The sequence shown here is derived from an EMBL/GenBank/DDBJ whole genome shotgun (WGS) entry which is preliminary data.</text>
</comment>
<feature type="transmembrane region" description="Helical" evidence="2">
    <location>
        <begin position="46"/>
        <end position="66"/>
    </location>
</feature>
<dbReference type="Pfam" id="PF04646">
    <property type="entry name" value="DUF604"/>
    <property type="match status" value="1"/>
</dbReference>
<dbReference type="PANTHER" id="PTHR10811">
    <property type="entry name" value="FRINGE-RELATED"/>
    <property type="match status" value="1"/>
</dbReference>
<feature type="compositionally biased region" description="Basic and acidic residues" evidence="1">
    <location>
        <begin position="15"/>
        <end position="25"/>
    </location>
</feature>
<sequence length="583" mass="66905">MGGNSNNNNIININRKLDQDSDKKQPNFPATNWDPMNSALQRMSLIGFRSTLTWFLLLISVVYILYSSNLILSSDRPDCPTTTSTTTTPLDPITTSTQQHLQATTLSNVSSSNTTTSDDDDDDFTKPQTKRQEQKQDKDKDDDHKEKQRTTTSSSDLLLPSDKSSTSNRSDTELKHIVFGIAASSNLWAKRKEYIKVWWRPNVTRGVVWLDRQVRTSTNEGLPQIRISASTTKFKYTNRQGGRSALRISRIVSETLRLGLKDVRWFVMGDDDTVFVVDNVVRVLNKYDHTQFYYVGSSSESHVQNIYFSYSMAYGGGGFAISYPLAKELEKMQDKCIQRYPGLYGSDDRIQACMAELGVPLTRESGFHQYDVYGDLLGLLGAHPVTPLVSVHHLDVVEPVFPRMTRVRALQRLFQSVKQDSASIMQQSICYDKTRHWSISVSWGYVVQILRGVISPRELEMPTRTFLNWYPRSDYTAYAFNTRPVTKHPCQKPFVFYMSTVRYDRSKRQIVGVYARDRSRHPFCRWKMESPDKIDSIVVLKRPDPLRWQKSPRRDCCRIMPSNKKSTMFLWVGNCRTGEISGL</sequence>
<dbReference type="Gene3D" id="3.90.550.50">
    <property type="match status" value="1"/>
</dbReference>
<feature type="compositionally biased region" description="Low complexity" evidence="1">
    <location>
        <begin position="1"/>
        <end position="14"/>
    </location>
</feature>
<reference evidence="3" key="1">
    <citation type="submission" date="2020-03" db="EMBL/GenBank/DDBJ databases">
        <title>A high-quality chromosome-level genome assembly of a woody plant with both climbing and erect habits, Rhamnella rubrinervis.</title>
        <authorList>
            <person name="Lu Z."/>
            <person name="Yang Y."/>
            <person name="Zhu X."/>
            <person name="Sun Y."/>
        </authorList>
    </citation>
    <scope>NUCLEOTIDE SEQUENCE</scope>
    <source>
        <strain evidence="3">BYM</strain>
        <tissue evidence="3">Leaf</tissue>
    </source>
</reference>
<feature type="compositionally biased region" description="Low complexity" evidence="1">
    <location>
        <begin position="75"/>
        <end position="97"/>
    </location>
</feature>
<accession>A0A8K0HN52</accession>
<keyword evidence="2" id="KW-0472">Membrane</keyword>
<protein>
    <submittedName>
        <fullName evidence="3">Uncharacterized protein</fullName>
    </submittedName>
</protein>
<keyword evidence="4" id="KW-1185">Reference proteome</keyword>
<dbReference type="EMBL" id="VOIH02000002">
    <property type="protein sequence ID" value="KAF3455088.1"/>
    <property type="molecule type" value="Genomic_DNA"/>
</dbReference>
<keyword evidence="2" id="KW-0812">Transmembrane</keyword>
<dbReference type="InterPro" id="IPR006740">
    <property type="entry name" value="DUF604"/>
</dbReference>
<evidence type="ECO:0000313" key="3">
    <source>
        <dbReference type="EMBL" id="KAF3455088.1"/>
    </source>
</evidence>
<keyword evidence="2" id="KW-1133">Transmembrane helix</keyword>
<dbReference type="Proteomes" id="UP000796880">
    <property type="component" value="Unassembled WGS sequence"/>
</dbReference>
<dbReference type="AlphaFoldDB" id="A0A8K0HN52"/>
<feature type="compositionally biased region" description="Low complexity" evidence="1">
    <location>
        <begin position="104"/>
        <end position="116"/>
    </location>
</feature>
<dbReference type="OrthoDB" id="421979at2759"/>
<proteinExistence type="predicted"/>
<feature type="compositionally biased region" description="Basic and acidic residues" evidence="1">
    <location>
        <begin position="130"/>
        <end position="149"/>
    </location>
</feature>
<evidence type="ECO:0000256" key="1">
    <source>
        <dbReference type="SAM" id="MobiDB-lite"/>
    </source>
</evidence>
<feature type="region of interest" description="Disordered" evidence="1">
    <location>
        <begin position="1"/>
        <end position="33"/>
    </location>
</feature>
<gene>
    <name evidence="3" type="ORF">FNV43_RR05536</name>
</gene>
<evidence type="ECO:0000256" key="2">
    <source>
        <dbReference type="SAM" id="Phobius"/>
    </source>
</evidence>
<feature type="region of interest" description="Disordered" evidence="1">
    <location>
        <begin position="75"/>
        <end position="170"/>
    </location>
</feature>
<feature type="compositionally biased region" description="Low complexity" evidence="1">
    <location>
        <begin position="150"/>
        <end position="167"/>
    </location>
</feature>
<organism evidence="3 4">
    <name type="scientific">Rhamnella rubrinervis</name>
    <dbReference type="NCBI Taxonomy" id="2594499"/>
    <lineage>
        <taxon>Eukaryota</taxon>
        <taxon>Viridiplantae</taxon>
        <taxon>Streptophyta</taxon>
        <taxon>Embryophyta</taxon>
        <taxon>Tracheophyta</taxon>
        <taxon>Spermatophyta</taxon>
        <taxon>Magnoliopsida</taxon>
        <taxon>eudicotyledons</taxon>
        <taxon>Gunneridae</taxon>
        <taxon>Pentapetalae</taxon>
        <taxon>rosids</taxon>
        <taxon>fabids</taxon>
        <taxon>Rosales</taxon>
        <taxon>Rhamnaceae</taxon>
        <taxon>rhamnoid group</taxon>
        <taxon>Rhamneae</taxon>
        <taxon>Rhamnella</taxon>
    </lineage>
</organism>